<reference evidence="3 4" key="1">
    <citation type="submission" date="2021-03" db="EMBL/GenBank/DDBJ databases">
        <title>Complete genome of Streptomyces formicae strain 1H-GS9 (DSM 100524).</title>
        <authorList>
            <person name="Atanasov K.E."/>
            <person name="Altabella T."/>
            <person name="Ferrer A."/>
        </authorList>
    </citation>
    <scope>NUCLEOTIDE SEQUENCE [LARGE SCALE GENOMIC DNA]</scope>
    <source>
        <strain evidence="3 4">1H-GS9</strain>
    </source>
</reference>
<proteinExistence type="predicted"/>
<dbReference type="CDD" id="cd16936">
    <property type="entry name" value="HATPase_RsbW-like"/>
    <property type="match status" value="1"/>
</dbReference>
<accession>A0ABY3WSG8</accession>
<dbReference type="InterPro" id="IPR001932">
    <property type="entry name" value="PPM-type_phosphatase-like_dom"/>
</dbReference>
<dbReference type="RefSeq" id="WP_242332426.1">
    <property type="nucleotide sequence ID" value="NZ_CP071872.1"/>
</dbReference>
<dbReference type="InterPro" id="IPR003594">
    <property type="entry name" value="HATPase_dom"/>
</dbReference>
<dbReference type="SUPFAM" id="SSF55785">
    <property type="entry name" value="PYP-like sensor domain (PAS domain)"/>
    <property type="match status" value="1"/>
</dbReference>
<feature type="domain" description="PAS" evidence="2">
    <location>
        <begin position="1"/>
        <end position="48"/>
    </location>
</feature>
<organism evidence="3 4">
    <name type="scientific">Streptomyces formicae</name>
    <dbReference type="NCBI Taxonomy" id="1616117"/>
    <lineage>
        <taxon>Bacteria</taxon>
        <taxon>Bacillati</taxon>
        <taxon>Actinomycetota</taxon>
        <taxon>Actinomycetes</taxon>
        <taxon>Kitasatosporales</taxon>
        <taxon>Streptomycetaceae</taxon>
        <taxon>Streptomyces</taxon>
    </lineage>
</organism>
<dbReference type="Pfam" id="PF07228">
    <property type="entry name" value="SpoIIE"/>
    <property type="match status" value="1"/>
</dbReference>
<dbReference type="PANTHER" id="PTHR43156">
    <property type="entry name" value="STAGE II SPORULATION PROTEIN E-RELATED"/>
    <property type="match status" value="1"/>
</dbReference>
<dbReference type="PROSITE" id="PS50112">
    <property type="entry name" value="PAS"/>
    <property type="match status" value="1"/>
</dbReference>
<dbReference type="InterPro" id="IPR029016">
    <property type="entry name" value="GAF-like_dom_sf"/>
</dbReference>
<gene>
    <name evidence="3" type="ORF">J4032_20395</name>
</gene>
<dbReference type="InterPro" id="IPR003018">
    <property type="entry name" value="GAF"/>
</dbReference>
<keyword evidence="1" id="KW-0378">Hydrolase</keyword>
<evidence type="ECO:0000259" key="2">
    <source>
        <dbReference type="PROSITE" id="PS50112"/>
    </source>
</evidence>
<keyword evidence="4" id="KW-1185">Reference proteome</keyword>
<name>A0ABY3WSG8_9ACTN</name>
<dbReference type="Gene3D" id="3.60.40.10">
    <property type="entry name" value="PPM-type phosphatase domain"/>
    <property type="match status" value="1"/>
</dbReference>
<dbReference type="SMART" id="SM00331">
    <property type="entry name" value="PP2C_SIG"/>
    <property type="match status" value="1"/>
</dbReference>
<dbReference type="Gene3D" id="3.30.450.40">
    <property type="match status" value="1"/>
</dbReference>
<dbReference type="InterPro" id="IPR000014">
    <property type="entry name" value="PAS"/>
</dbReference>
<protein>
    <submittedName>
        <fullName evidence="3">SpoIIE family protein phosphatase</fullName>
    </submittedName>
</protein>
<dbReference type="Pfam" id="PF01590">
    <property type="entry name" value="GAF"/>
    <property type="match status" value="1"/>
</dbReference>
<evidence type="ECO:0000313" key="3">
    <source>
        <dbReference type="EMBL" id="UNM13520.1"/>
    </source>
</evidence>
<dbReference type="Pfam" id="PF13581">
    <property type="entry name" value="HATPase_c_2"/>
    <property type="match status" value="1"/>
</dbReference>
<evidence type="ECO:0000313" key="4">
    <source>
        <dbReference type="Proteomes" id="UP000828924"/>
    </source>
</evidence>
<sequence>MVDGAPLMVVDCAGTVVEWSIEAERLLDLPAEEAVGRSAARIMVHAADNAGSTLRMTGDFTVRALPRADASMVWAVYQTPKPADADERAKAAARFRMLGAVREHVGRSLDVVATCRELVETVVPDFVGVAAVDVVDAVVRGEEPPLGPLRSDVPLRRAAFCPKEYEEWQTHPLGDIRPLPFPSPYGQALADLKPRVVSLGPDVPWLRTDPRRAKSVGEAGVHTLIAAPLTVRGTVLGLLSLYRTGRTSAFDDEEVKLALELASHTAWCIENARRYIREHTIAATLQRRLLPPHPSGQTAMETAHLYAPGDQGGGAWFDTFSLSGARTALVVGEVAGQGIYAATTMGQLRTVVHTLAALDLEPDELLARLSDTAARLAEERAALPPGDPLHRQALQASCVYAVYDPLALTYTFACADHPTPVIVRSGAVVDLPDVPTGPALGGPEGSPFAATTVDVAEGSVLALFTKALLPATRSGAPGDDEAQVRDALGDIDRPLQDLCDQVLYRLHDVPPAGDAVLLLARSHEFPVDQVAEWSLESDPSAAHAAREATERRLRRWGVDEETTFAANLIVSELVTNGLRYGTGPLRLRLIMGSTTLTCEVHDGSATAPRLRHAKTLDEGGRGLFLISQFARNWGTRYLRDGKIVWTELALPSRRGR</sequence>
<dbReference type="InterPro" id="IPR035965">
    <property type="entry name" value="PAS-like_dom_sf"/>
</dbReference>
<dbReference type="Proteomes" id="UP000828924">
    <property type="component" value="Chromosome"/>
</dbReference>
<dbReference type="SUPFAM" id="SSF55781">
    <property type="entry name" value="GAF domain-like"/>
    <property type="match status" value="1"/>
</dbReference>
<dbReference type="InterPro" id="IPR036890">
    <property type="entry name" value="HATPase_C_sf"/>
</dbReference>
<dbReference type="InterPro" id="IPR052016">
    <property type="entry name" value="Bact_Sigma-Reg"/>
</dbReference>
<dbReference type="InterPro" id="IPR036457">
    <property type="entry name" value="PPM-type-like_dom_sf"/>
</dbReference>
<dbReference type="PANTHER" id="PTHR43156:SF2">
    <property type="entry name" value="STAGE II SPORULATION PROTEIN E"/>
    <property type="match status" value="1"/>
</dbReference>
<dbReference type="Gene3D" id="3.30.565.10">
    <property type="entry name" value="Histidine kinase-like ATPase, C-terminal domain"/>
    <property type="match status" value="1"/>
</dbReference>
<dbReference type="SMART" id="SM00065">
    <property type="entry name" value="GAF"/>
    <property type="match status" value="1"/>
</dbReference>
<evidence type="ECO:0000256" key="1">
    <source>
        <dbReference type="ARBA" id="ARBA00022801"/>
    </source>
</evidence>
<dbReference type="EMBL" id="CP071872">
    <property type="protein sequence ID" value="UNM13520.1"/>
    <property type="molecule type" value="Genomic_DNA"/>
</dbReference>